<organism evidence="1 2">
    <name type="scientific">Caenorhabditis tropicalis</name>
    <dbReference type="NCBI Taxonomy" id="1561998"/>
    <lineage>
        <taxon>Eukaryota</taxon>
        <taxon>Metazoa</taxon>
        <taxon>Ecdysozoa</taxon>
        <taxon>Nematoda</taxon>
        <taxon>Chromadorea</taxon>
        <taxon>Rhabditida</taxon>
        <taxon>Rhabditina</taxon>
        <taxon>Rhabditomorpha</taxon>
        <taxon>Rhabditoidea</taxon>
        <taxon>Rhabditidae</taxon>
        <taxon>Peloderinae</taxon>
        <taxon>Caenorhabditis</taxon>
    </lineage>
</organism>
<name>A0A1I7TNZ6_9PELO</name>
<accession>A0A1I7TNZ6</accession>
<dbReference type="Proteomes" id="UP000095282">
    <property type="component" value="Unplaced"/>
</dbReference>
<dbReference type="AlphaFoldDB" id="A0A1I7TNZ6"/>
<sequence>MYILPAPASSVRRVVIGLHYVDAEFPCTPTLNDRLSPTHYAIVTLRQLPVIIWLFESTSERNTRSLRSYRILVEYHNEKMTLEIAKLEEAKKRSYSTTLYFHF</sequence>
<evidence type="ECO:0000313" key="2">
    <source>
        <dbReference type="WBParaSite" id="Csp11.Scaffold629.g10332.t1"/>
    </source>
</evidence>
<keyword evidence="1" id="KW-1185">Reference proteome</keyword>
<proteinExistence type="predicted"/>
<evidence type="ECO:0000313" key="1">
    <source>
        <dbReference type="Proteomes" id="UP000095282"/>
    </source>
</evidence>
<reference evidence="2" key="1">
    <citation type="submission" date="2016-11" db="UniProtKB">
        <authorList>
            <consortium name="WormBaseParasite"/>
        </authorList>
    </citation>
    <scope>IDENTIFICATION</scope>
</reference>
<protein>
    <submittedName>
        <fullName evidence="2">Uncharacterized protein</fullName>
    </submittedName>
</protein>
<dbReference type="WBParaSite" id="Csp11.Scaffold629.g10332.t1">
    <property type="protein sequence ID" value="Csp11.Scaffold629.g10332.t1"/>
    <property type="gene ID" value="Csp11.Scaffold629.g10332"/>
</dbReference>